<accession>A0ABU4YBD2</accession>
<proteinExistence type="predicted"/>
<keyword evidence="2" id="KW-1185">Reference proteome</keyword>
<dbReference type="Proteomes" id="UP001287059">
    <property type="component" value="Unassembled WGS sequence"/>
</dbReference>
<name>A0ABU4YBD2_9HYPH</name>
<sequence length="129" mass="13847">MLLLDDVWIAQRASSDSLLDEQLMQLSERHRGYARRAKRHCGTDGRIEHPSGHDDDHAGRHFNVNDLAAGAPLCVQAANPPPTKCVPAVTNFNFLPDMGRMTARLLSAESPGCSAGPIAADSALPFSTA</sequence>
<gene>
    <name evidence="1" type="ORF">RFN28_34145</name>
</gene>
<comment type="caution">
    <text evidence="1">The sequence shown here is derived from an EMBL/GenBank/DDBJ whole genome shotgun (WGS) entry which is preliminary data.</text>
</comment>
<evidence type="ECO:0000313" key="2">
    <source>
        <dbReference type="Proteomes" id="UP001287059"/>
    </source>
</evidence>
<dbReference type="RefSeq" id="WP_320291527.1">
    <property type="nucleotide sequence ID" value="NZ_JAVIIW010000094.1"/>
</dbReference>
<dbReference type="EMBL" id="JAVIIW010000094">
    <property type="protein sequence ID" value="MDX8483440.1"/>
    <property type="molecule type" value="Genomic_DNA"/>
</dbReference>
<reference evidence="1 2" key="1">
    <citation type="submission" date="2023-08" db="EMBL/GenBank/DDBJ databases">
        <title>Implementing the SeqCode for naming new Mesorhizobium species isolated from Vachellia karroo root nodules.</title>
        <authorList>
            <person name="Van Lill M."/>
        </authorList>
    </citation>
    <scope>NUCLEOTIDE SEQUENCE [LARGE SCALE GENOMIC DNA]</scope>
    <source>
        <strain evidence="1 2">VK24D</strain>
    </source>
</reference>
<evidence type="ECO:0000313" key="1">
    <source>
        <dbReference type="EMBL" id="MDX8483440.1"/>
    </source>
</evidence>
<protein>
    <submittedName>
        <fullName evidence="1">Uncharacterized protein</fullName>
    </submittedName>
</protein>
<organism evidence="1 2">
    <name type="scientific">Mesorhizobium album</name>
    <dbReference type="NCBI Taxonomy" id="3072314"/>
    <lineage>
        <taxon>Bacteria</taxon>
        <taxon>Pseudomonadati</taxon>
        <taxon>Pseudomonadota</taxon>
        <taxon>Alphaproteobacteria</taxon>
        <taxon>Hyphomicrobiales</taxon>
        <taxon>Phyllobacteriaceae</taxon>
        <taxon>Mesorhizobium</taxon>
    </lineage>
</organism>